<evidence type="ECO:0000256" key="2">
    <source>
        <dbReference type="ARBA" id="ARBA00022840"/>
    </source>
</evidence>
<evidence type="ECO:0000256" key="4">
    <source>
        <dbReference type="ARBA" id="ARBA00023125"/>
    </source>
</evidence>
<keyword evidence="3" id="KW-0805">Transcription regulation</keyword>
<dbReference type="InterPro" id="IPR027417">
    <property type="entry name" value="P-loop_NTPase"/>
</dbReference>
<keyword evidence="2" id="KW-0067">ATP-binding</keyword>
<evidence type="ECO:0000256" key="3">
    <source>
        <dbReference type="ARBA" id="ARBA00023015"/>
    </source>
</evidence>
<keyword evidence="1" id="KW-0547">Nucleotide-binding</keyword>
<dbReference type="SUPFAM" id="SSF52540">
    <property type="entry name" value="P-loop containing nucleoside triphosphate hydrolases"/>
    <property type="match status" value="1"/>
</dbReference>
<dbReference type="FunFam" id="3.40.50.300:FF:000006">
    <property type="entry name" value="DNA-binding transcriptional regulator NtrC"/>
    <property type="match status" value="1"/>
</dbReference>
<evidence type="ECO:0000313" key="7">
    <source>
        <dbReference type="EMBL" id="KKN33097.1"/>
    </source>
</evidence>
<dbReference type="Pfam" id="PF02954">
    <property type="entry name" value="HTH_8"/>
    <property type="match status" value="1"/>
</dbReference>
<dbReference type="PRINTS" id="PR01590">
    <property type="entry name" value="HTHFIS"/>
</dbReference>
<dbReference type="GO" id="GO:0005524">
    <property type="term" value="F:ATP binding"/>
    <property type="evidence" value="ECO:0007669"/>
    <property type="project" value="UniProtKB-KW"/>
</dbReference>
<gene>
    <name evidence="7" type="ORF">LCGC14_0807140</name>
</gene>
<dbReference type="Pfam" id="PF25601">
    <property type="entry name" value="AAA_lid_14"/>
    <property type="match status" value="1"/>
</dbReference>
<dbReference type="PROSITE" id="PS00688">
    <property type="entry name" value="SIGMA54_INTERACT_3"/>
    <property type="match status" value="1"/>
</dbReference>
<comment type="caution">
    <text evidence="7">The sequence shown here is derived from an EMBL/GenBank/DDBJ whole genome shotgun (WGS) entry which is preliminary data.</text>
</comment>
<dbReference type="InterPro" id="IPR025662">
    <property type="entry name" value="Sigma_54_int_dom_ATP-bd_1"/>
</dbReference>
<evidence type="ECO:0000256" key="5">
    <source>
        <dbReference type="ARBA" id="ARBA00023163"/>
    </source>
</evidence>
<dbReference type="Gene3D" id="1.10.8.60">
    <property type="match status" value="1"/>
</dbReference>
<dbReference type="PROSITE" id="PS00675">
    <property type="entry name" value="SIGMA54_INTERACT_1"/>
    <property type="match status" value="1"/>
</dbReference>
<organism evidence="7">
    <name type="scientific">marine sediment metagenome</name>
    <dbReference type="NCBI Taxonomy" id="412755"/>
    <lineage>
        <taxon>unclassified sequences</taxon>
        <taxon>metagenomes</taxon>
        <taxon>ecological metagenomes</taxon>
    </lineage>
</organism>
<dbReference type="Pfam" id="PF01590">
    <property type="entry name" value="GAF"/>
    <property type="match status" value="1"/>
</dbReference>
<accession>A0A0F9Q7V3</accession>
<dbReference type="CDD" id="cd00009">
    <property type="entry name" value="AAA"/>
    <property type="match status" value="1"/>
</dbReference>
<evidence type="ECO:0000256" key="1">
    <source>
        <dbReference type="ARBA" id="ARBA00022741"/>
    </source>
</evidence>
<dbReference type="PROSITE" id="PS00676">
    <property type="entry name" value="SIGMA54_INTERACT_2"/>
    <property type="match status" value="1"/>
</dbReference>
<dbReference type="InterPro" id="IPR058031">
    <property type="entry name" value="AAA_lid_NorR"/>
</dbReference>
<keyword evidence="5" id="KW-0804">Transcription</keyword>
<dbReference type="Gene3D" id="1.10.10.60">
    <property type="entry name" value="Homeodomain-like"/>
    <property type="match status" value="1"/>
</dbReference>
<dbReference type="InterPro" id="IPR003018">
    <property type="entry name" value="GAF"/>
</dbReference>
<sequence>MNTQLTPLQRLSEARKAFFQDGNIPNGIIDEAILNSWKRCIAEHKSVTERVIYETVPCSRFNEIKQKNQNLTNAATIPIEQLHRTISGAGYALLLTDRQGHALCTYQANAHSGRVLKQAFRPGVNLSEQYIGTSAMSCALTAGRPVAVSGPEHYYTTNQSLNCAAAPIIAPYGQVIGSIDITREHSLAPGSALSLVTQCARAIEHRLIMQLGPYLILQLSWQQVPTTNDMLIALGPEGEILGMTPKVREVIGLTASHGPKNFQELFDLRFGELVDAARGQRPPLLGRTSSGLSFVLNPTVQHQTSLIEGTATCKDSKRHLSAVESVPDFGDATLNKQIPLALRAVNKRLPVLILGETGVGKEVMAKTLHEQSDNKTGEFIAINCAAIPETLIESELFGYTEGAYTGARRGGAPGKIEQANGGTLFLDEIGDMPLTLQSRLLRVLETHEVSRLGAGKTKSVNFQLICATHHDLASAVAQGAFRDDLLYRIQGMPLRIPPLRERSRLQAFLVEQCSQVTQATRQLSFDALKRMENYPWPGNVRELRHALKHADVMADDSDHLIDLCHLPTEIVDSPPQHSRKRYSSTLKAQEQHMIEAALEKTDGNISKAAKHLGIGRATLYRKIKEIQSIK</sequence>
<dbReference type="InterPro" id="IPR003593">
    <property type="entry name" value="AAA+_ATPase"/>
</dbReference>
<dbReference type="PANTHER" id="PTHR32071">
    <property type="entry name" value="TRANSCRIPTIONAL REGULATORY PROTEIN"/>
    <property type="match status" value="1"/>
</dbReference>
<keyword evidence="4" id="KW-0238">DNA-binding</keyword>
<dbReference type="AlphaFoldDB" id="A0A0F9Q7V3"/>
<dbReference type="InterPro" id="IPR009057">
    <property type="entry name" value="Homeodomain-like_sf"/>
</dbReference>
<dbReference type="PANTHER" id="PTHR32071:SF77">
    <property type="entry name" value="TRANSCRIPTIONAL REGULATORY PROTEIN"/>
    <property type="match status" value="1"/>
</dbReference>
<feature type="domain" description="Sigma-54 factor interaction" evidence="6">
    <location>
        <begin position="343"/>
        <end position="552"/>
    </location>
</feature>
<protein>
    <recommendedName>
        <fullName evidence="6">Sigma-54 factor interaction domain-containing protein</fullName>
    </recommendedName>
</protein>
<name>A0A0F9Q7V3_9ZZZZ</name>
<dbReference type="PROSITE" id="PS50045">
    <property type="entry name" value="SIGMA54_INTERACT_4"/>
    <property type="match status" value="1"/>
</dbReference>
<dbReference type="InterPro" id="IPR025943">
    <property type="entry name" value="Sigma_54_int_dom_ATP-bd_2"/>
</dbReference>
<dbReference type="InterPro" id="IPR029016">
    <property type="entry name" value="GAF-like_dom_sf"/>
</dbReference>
<dbReference type="GO" id="GO:0006355">
    <property type="term" value="P:regulation of DNA-templated transcription"/>
    <property type="evidence" value="ECO:0007669"/>
    <property type="project" value="InterPro"/>
</dbReference>
<dbReference type="Gene3D" id="3.30.450.40">
    <property type="match status" value="1"/>
</dbReference>
<dbReference type="InterPro" id="IPR002078">
    <property type="entry name" value="Sigma_54_int"/>
</dbReference>
<dbReference type="GO" id="GO:0043565">
    <property type="term" value="F:sequence-specific DNA binding"/>
    <property type="evidence" value="ECO:0007669"/>
    <property type="project" value="InterPro"/>
</dbReference>
<dbReference type="Pfam" id="PF00158">
    <property type="entry name" value="Sigma54_activat"/>
    <property type="match status" value="1"/>
</dbReference>
<reference evidence="7" key="1">
    <citation type="journal article" date="2015" name="Nature">
        <title>Complex archaea that bridge the gap between prokaryotes and eukaryotes.</title>
        <authorList>
            <person name="Spang A."/>
            <person name="Saw J.H."/>
            <person name="Jorgensen S.L."/>
            <person name="Zaremba-Niedzwiedzka K."/>
            <person name="Martijn J."/>
            <person name="Lind A.E."/>
            <person name="van Eijk R."/>
            <person name="Schleper C."/>
            <person name="Guy L."/>
            <person name="Ettema T.J."/>
        </authorList>
    </citation>
    <scope>NUCLEOTIDE SEQUENCE</scope>
</reference>
<evidence type="ECO:0000259" key="6">
    <source>
        <dbReference type="PROSITE" id="PS50045"/>
    </source>
</evidence>
<dbReference type="Gene3D" id="3.40.50.300">
    <property type="entry name" value="P-loop containing nucleotide triphosphate hydrolases"/>
    <property type="match status" value="1"/>
</dbReference>
<dbReference type="InterPro" id="IPR025944">
    <property type="entry name" value="Sigma_54_int_dom_CS"/>
</dbReference>
<dbReference type="SUPFAM" id="SSF46689">
    <property type="entry name" value="Homeodomain-like"/>
    <property type="match status" value="1"/>
</dbReference>
<dbReference type="EMBL" id="LAZR01002205">
    <property type="protein sequence ID" value="KKN33097.1"/>
    <property type="molecule type" value="Genomic_DNA"/>
</dbReference>
<proteinExistence type="predicted"/>
<dbReference type="InterPro" id="IPR002197">
    <property type="entry name" value="HTH_Fis"/>
</dbReference>
<dbReference type="SMART" id="SM00382">
    <property type="entry name" value="AAA"/>
    <property type="match status" value="1"/>
</dbReference>